<dbReference type="PANTHER" id="PTHR33233:SF17">
    <property type="entry name" value="DUF4283 DOMAIN-CONTAINING PROTEIN"/>
    <property type="match status" value="1"/>
</dbReference>
<name>A0AAF0QU16_SOLVR</name>
<dbReference type="AlphaFoldDB" id="A0AAF0QU16"/>
<protein>
    <recommendedName>
        <fullName evidence="1">Reverse transcriptase zinc-binding domain-containing protein</fullName>
    </recommendedName>
</protein>
<sequence>MKDLRKQTIEAATNNGSAMRLMNEHIGSSQLIQRSINWSPEATRELSTPDLVVSAAKAPMNTVPLLVNTVPLSTVDPVGRHHLKGLTGDLEPDPVGMKEANPWVSLFAGNEVASNGPYSKNNKPMILKQWTPKLDFKSEFLTEILLWVTFPKLPLNCWGCDSLSRIARAIGIPIFVDECTTKQTRISYARMLIEVDVTKPIPTEITVMDAHGQSFQQVIVFDWKSEYCEGCMMVGHNCHKDKPKQVGQPRTKQTHPPAKQKQPWMVRKVLGAKDHLHVLHHAIDGKRSKIKQAYNQMLGDYPKVDWRGLICLNLARPKAIFILWLQIQNRLLTTDRLLKWRMQVDPKRVMCKQEAETRDHLFFECVFANSLWRRLLQWTTISQPPR</sequence>
<accession>A0AAF0QU16</accession>
<dbReference type="EMBL" id="CP133616">
    <property type="protein sequence ID" value="WMV28368.1"/>
    <property type="molecule type" value="Genomic_DNA"/>
</dbReference>
<keyword evidence="3" id="KW-1185">Reference proteome</keyword>
<dbReference type="Pfam" id="PF13966">
    <property type="entry name" value="zf-RVT"/>
    <property type="match status" value="1"/>
</dbReference>
<organism evidence="2 3">
    <name type="scientific">Solanum verrucosum</name>
    <dbReference type="NCBI Taxonomy" id="315347"/>
    <lineage>
        <taxon>Eukaryota</taxon>
        <taxon>Viridiplantae</taxon>
        <taxon>Streptophyta</taxon>
        <taxon>Embryophyta</taxon>
        <taxon>Tracheophyta</taxon>
        <taxon>Spermatophyta</taxon>
        <taxon>Magnoliopsida</taxon>
        <taxon>eudicotyledons</taxon>
        <taxon>Gunneridae</taxon>
        <taxon>Pentapetalae</taxon>
        <taxon>asterids</taxon>
        <taxon>lamiids</taxon>
        <taxon>Solanales</taxon>
        <taxon>Solanaceae</taxon>
        <taxon>Solanoideae</taxon>
        <taxon>Solaneae</taxon>
        <taxon>Solanum</taxon>
    </lineage>
</organism>
<dbReference type="InterPro" id="IPR026960">
    <property type="entry name" value="RVT-Znf"/>
</dbReference>
<dbReference type="PANTHER" id="PTHR33233">
    <property type="entry name" value="ENDONUCLEASE/EXONUCLEASE/PHOSPHATASE"/>
    <property type="match status" value="1"/>
</dbReference>
<feature type="domain" description="Reverse transcriptase zinc-binding" evidence="1">
    <location>
        <begin position="290"/>
        <end position="372"/>
    </location>
</feature>
<evidence type="ECO:0000259" key="1">
    <source>
        <dbReference type="Pfam" id="PF13966"/>
    </source>
</evidence>
<evidence type="ECO:0000313" key="3">
    <source>
        <dbReference type="Proteomes" id="UP001234989"/>
    </source>
</evidence>
<dbReference type="Proteomes" id="UP001234989">
    <property type="component" value="Chromosome 5"/>
</dbReference>
<gene>
    <name evidence="2" type="ORF">MTR67_021753</name>
</gene>
<reference evidence="2" key="1">
    <citation type="submission" date="2023-08" db="EMBL/GenBank/DDBJ databases">
        <title>A de novo genome assembly of Solanum verrucosum Schlechtendal, a Mexican diploid species geographically isolated from the other diploid A-genome species in potato relatives.</title>
        <authorList>
            <person name="Hosaka K."/>
        </authorList>
    </citation>
    <scope>NUCLEOTIDE SEQUENCE</scope>
    <source>
        <tissue evidence="2">Young leaves</tissue>
    </source>
</reference>
<proteinExistence type="predicted"/>
<evidence type="ECO:0000313" key="2">
    <source>
        <dbReference type="EMBL" id="WMV28368.1"/>
    </source>
</evidence>